<feature type="compositionally biased region" description="Basic and acidic residues" evidence="1">
    <location>
        <begin position="324"/>
        <end position="335"/>
    </location>
</feature>
<feature type="region of interest" description="Disordered" evidence="1">
    <location>
        <begin position="130"/>
        <end position="220"/>
    </location>
</feature>
<reference evidence="2 3" key="1">
    <citation type="submission" date="2019-01" db="EMBL/GenBank/DDBJ databases">
        <title>Intercellular communication is required for trap formation in the nematode-trapping fungus Duddingtonia flagrans.</title>
        <authorList>
            <person name="Youssar L."/>
            <person name="Wernet V."/>
            <person name="Hensel N."/>
            <person name="Hildebrandt H.-G."/>
            <person name="Fischer R."/>
        </authorList>
    </citation>
    <scope>NUCLEOTIDE SEQUENCE [LARGE SCALE GENOMIC DNA]</scope>
    <source>
        <strain evidence="2 3">CBS H-5679</strain>
    </source>
</reference>
<keyword evidence="3" id="KW-1185">Reference proteome</keyword>
<accession>A0A437A1Q2</accession>
<dbReference type="VEuPathDB" id="FungiDB:DFL_003374"/>
<evidence type="ECO:0000256" key="1">
    <source>
        <dbReference type="SAM" id="MobiDB-lite"/>
    </source>
</evidence>
<feature type="compositionally biased region" description="Pro residues" evidence="1">
    <location>
        <begin position="481"/>
        <end position="495"/>
    </location>
</feature>
<sequence>MCLHVSGSRRKTTESFINYDQLILPDSINPQTAPDLAGYRTRKPNDGTSSASGRTSLDIDQERLQQVAQQAFADGDGVFGQAGSSGPATVPDIRPNSTTVQVATTAPERIPESTEDGVTDNIKKPSIEIADKENRLENHVEDATNTTPPVVSSDIPEKTAIQPPSVPPTPPPVRPAAPPAPPRPRRSVKRPREEATTNKPVVKEAPIVEVPTPVAPSSDDPFAEAKLKAELEDVEKDDESSIYEIKKEDAEIASIKSIESEYEEDSASEISGVPTTSAISLSVKTVASEPEYVATMSTSPQTQPPNPFRKSTDPDNTAPLTRQDSLESERNDKLEALPPPIKFGNQQSGAQGSKANRQSLDVDAFKRLMLTGQAAHTPESVSTTETGNLSKQSLFDNGEPSYTPRSSQDTGRRTYETEAIEPPAPKAAPPATPPTPKAKPPPPKPRGQRNSMPPPPRSEPQPLPVKETAVAEAAAAEEAPATPPKTPKTPKPPAPLSRRVSAQITSSPEGGFSLQQSSVSQAPPPPPPPSRRTPPSPKQQPTTPPTATQEPPPPFSLNTSPLQNKKPTPPPARRGSKRMSAPPGHLQAAAAAAAAAPTLSKTSSIPAPPPPPIRKKSQLSQSTTEAVVNPNEPPPRTSSSFDILEDLTKLQKEVDQLLGRV</sequence>
<feature type="compositionally biased region" description="Polar residues" evidence="1">
    <location>
        <begin position="95"/>
        <end position="104"/>
    </location>
</feature>
<feature type="compositionally biased region" description="Polar residues" evidence="1">
    <location>
        <begin position="556"/>
        <end position="566"/>
    </location>
</feature>
<feature type="compositionally biased region" description="Low complexity" evidence="1">
    <location>
        <begin position="464"/>
        <end position="480"/>
    </location>
</feature>
<feature type="compositionally biased region" description="Basic and acidic residues" evidence="1">
    <location>
        <begin position="130"/>
        <end position="142"/>
    </location>
</feature>
<feature type="region of interest" description="Disordered" evidence="1">
    <location>
        <begin position="83"/>
        <end position="105"/>
    </location>
</feature>
<feature type="compositionally biased region" description="Pro residues" evidence="1">
    <location>
        <begin position="422"/>
        <end position="445"/>
    </location>
</feature>
<dbReference type="EMBL" id="SAEB01000006">
    <property type="protein sequence ID" value="RVD85042.1"/>
    <property type="molecule type" value="Genomic_DNA"/>
</dbReference>
<feature type="compositionally biased region" description="Pro residues" evidence="1">
    <location>
        <begin position="522"/>
        <end position="555"/>
    </location>
</feature>
<evidence type="ECO:0000313" key="2">
    <source>
        <dbReference type="EMBL" id="RVD85042.1"/>
    </source>
</evidence>
<dbReference type="GeneID" id="93585685"/>
<feature type="region of interest" description="Disordered" evidence="1">
    <location>
        <begin position="27"/>
        <end position="56"/>
    </location>
</feature>
<protein>
    <submittedName>
        <fullName evidence="2">Uncharacterized protein</fullName>
    </submittedName>
</protein>
<dbReference type="STRING" id="97331.A0A437A1Q2"/>
<feature type="compositionally biased region" description="Polar residues" evidence="1">
    <location>
        <begin position="344"/>
        <end position="359"/>
    </location>
</feature>
<dbReference type="Proteomes" id="UP000283090">
    <property type="component" value="Unassembled WGS sequence"/>
</dbReference>
<feature type="compositionally biased region" description="Polar residues" evidence="1">
    <location>
        <begin position="379"/>
        <end position="395"/>
    </location>
</feature>
<proteinExistence type="predicted"/>
<name>A0A437A1Q2_ARTFL</name>
<dbReference type="AlphaFoldDB" id="A0A437A1Q2"/>
<feature type="compositionally biased region" description="Pro residues" evidence="1">
    <location>
        <begin position="452"/>
        <end position="463"/>
    </location>
</feature>
<dbReference type="RefSeq" id="XP_067490586.1">
    <property type="nucleotide sequence ID" value="XM_067632304.1"/>
</dbReference>
<gene>
    <name evidence="2" type="ORF">DFL_003374</name>
</gene>
<evidence type="ECO:0000313" key="3">
    <source>
        <dbReference type="Proteomes" id="UP000283090"/>
    </source>
</evidence>
<feature type="compositionally biased region" description="Pro residues" evidence="1">
    <location>
        <begin position="164"/>
        <end position="182"/>
    </location>
</feature>
<feature type="compositionally biased region" description="Polar residues" evidence="1">
    <location>
        <begin position="46"/>
        <end position="55"/>
    </location>
</feature>
<comment type="caution">
    <text evidence="2">The sequence shown here is derived from an EMBL/GenBank/DDBJ whole genome shotgun (WGS) entry which is preliminary data.</text>
</comment>
<organism evidence="2 3">
    <name type="scientific">Arthrobotrys flagrans</name>
    <name type="common">Nematode-trapping fungus</name>
    <name type="synonym">Trichothecium flagrans</name>
    <dbReference type="NCBI Taxonomy" id="97331"/>
    <lineage>
        <taxon>Eukaryota</taxon>
        <taxon>Fungi</taxon>
        <taxon>Dikarya</taxon>
        <taxon>Ascomycota</taxon>
        <taxon>Pezizomycotina</taxon>
        <taxon>Orbiliomycetes</taxon>
        <taxon>Orbiliales</taxon>
        <taxon>Orbiliaceae</taxon>
        <taxon>Arthrobotrys</taxon>
    </lineage>
</organism>
<feature type="compositionally biased region" description="Polar residues" evidence="1">
    <location>
        <begin position="314"/>
        <end position="323"/>
    </location>
</feature>
<feature type="region of interest" description="Disordered" evidence="1">
    <location>
        <begin position="292"/>
        <end position="641"/>
    </location>
</feature>
<dbReference type="OrthoDB" id="428854at2759"/>